<dbReference type="AlphaFoldDB" id="A0A0A9FBG5"/>
<protein>
    <submittedName>
        <fullName evidence="2">Uncharacterized protein</fullName>
    </submittedName>
</protein>
<sequence length="43" mass="5233">MALLVLQLQLRWLVWSDFCITRMMQLSRRRGRRCLTRARQRGG</sequence>
<feature type="signal peptide" evidence="1">
    <location>
        <begin position="1"/>
        <end position="16"/>
    </location>
</feature>
<feature type="chain" id="PRO_5002062122" evidence="1">
    <location>
        <begin position="17"/>
        <end position="43"/>
    </location>
</feature>
<evidence type="ECO:0000313" key="2">
    <source>
        <dbReference type="EMBL" id="JAE08554.1"/>
    </source>
</evidence>
<reference evidence="2" key="2">
    <citation type="journal article" date="2015" name="Data Brief">
        <title>Shoot transcriptome of the giant reed, Arundo donax.</title>
        <authorList>
            <person name="Barrero R.A."/>
            <person name="Guerrero F.D."/>
            <person name="Moolhuijzen P."/>
            <person name="Goolsby J.A."/>
            <person name="Tidwell J."/>
            <person name="Bellgard S.E."/>
            <person name="Bellgard M.I."/>
        </authorList>
    </citation>
    <scope>NUCLEOTIDE SEQUENCE</scope>
    <source>
        <tissue evidence="2">Shoot tissue taken approximately 20 cm above the soil surface</tissue>
    </source>
</reference>
<keyword evidence="1" id="KW-0732">Signal</keyword>
<organism evidence="2">
    <name type="scientific">Arundo donax</name>
    <name type="common">Giant reed</name>
    <name type="synonym">Donax arundinaceus</name>
    <dbReference type="NCBI Taxonomy" id="35708"/>
    <lineage>
        <taxon>Eukaryota</taxon>
        <taxon>Viridiplantae</taxon>
        <taxon>Streptophyta</taxon>
        <taxon>Embryophyta</taxon>
        <taxon>Tracheophyta</taxon>
        <taxon>Spermatophyta</taxon>
        <taxon>Magnoliopsida</taxon>
        <taxon>Liliopsida</taxon>
        <taxon>Poales</taxon>
        <taxon>Poaceae</taxon>
        <taxon>PACMAD clade</taxon>
        <taxon>Arundinoideae</taxon>
        <taxon>Arundineae</taxon>
        <taxon>Arundo</taxon>
    </lineage>
</organism>
<reference evidence="2" key="1">
    <citation type="submission" date="2014-09" db="EMBL/GenBank/DDBJ databases">
        <authorList>
            <person name="Magalhaes I.L.F."/>
            <person name="Oliveira U."/>
            <person name="Santos F.R."/>
            <person name="Vidigal T.H.D.A."/>
            <person name="Brescovit A.D."/>
            <person name="Santos A.J."/>
        </authorList>
    </citation>
    <scope>NUCLEOTIDE SEQUENCE</scope>
    <source>
        <tissue evidence="2">Shoot tissue taken approximately 20 cm above the soil surface</tissue>
    </source>
</reference>
<accession>A0A0A9FBG5</accession>
<dbReference type="EMBL" id="GBRH01189342">
    <property type="protein sequence ID" value="JAE08554.1"/>
    <property type="molecule type" value="Transcribed_RNA"/>
</dbReference>
<proteinExistence type="predicted"/>
<evidence type="ECO:0000256" key="1">
    <source>
        <dbReference type="SAM" id="SignalP"/>
    </source>
</evidence>
<name>A0A0A9FBG5_ARUDO</name>